<dbReference type="Proteomes" id="UP000789342">
    <property type="component" value="Unassembled WGS sequence"/>
</dbReference>
<evidence type="ECO:0000313" key="1">
    <source>
        <dbReference type="EMBL" id="CAG8736587.1"/>
    </source>
</evidence>
<proteinExistence type="predicted"/>
<dbReference type="EMBL" id="CAJVPV010028495">
    <property type="protein sequence ID" value="CAG8736587.1"/>
    <property type="molecule type" value="Genomic_DNA"/>
</dbReference>
<comment type="caution">
    <text evidence="1">The sequence shown here is derived from an EMBL/GenBank/DDBJ whole genome shotgun (WGS) entry which is preliminary data.</text>
</comment>
<accession>A0A9N9IJE7</accession>
<gene>
    <name evidence="1" type="ORF">AMORRO_LOCUS14416</name>
</gene>
<name>A0A9N9IJE7_9GLOM</name>
<dbReference type="AlphaFoldDB" id="A0A9N9IJE7"/>
<reference evidence="1" key="1">
    <citation type="submission" date="2021-06" db="EMBL/GenBank/DDBJ databases">
        <authorList>
            <person name="Kallberg Y."/>
            <person name="Tangrot J."/>
            <person name="Rosling A."/>
        </authorList>
    </citation>
    <scope>NUCLEOTIDE SEQUENCE</scope>
    <source>
        <strain evidence="1">CL551</strain>
    </source>
</reference>
<feature type="non-terminal residue" evidence="1">
    <location>
        <position position="1"/>
    </location>
</feature>
<protein>
    <submittedName>
        <fullName evidence="1">183_t:CDS:1</fullName>
    </submittedName>
</protein>
<evidence type="ECO:0000313" key="2">
    <source>
        <dbReference type="Proteomes" id="UP000789342"/>
    </source>
</evidence>
<sequence>DPREKERRIKTKKNGLYALREMKEKRYGRCVVVLILIIKHDWRYQVPP</sequence>
<keyword evidence="2" id="KW-1185">Reference proteome</keyword>
<feature type="non-terminal residue" evidence="1">
    <location>
        <position position="48"/>
    </location>
</feature>
<organism evidence="1 2">
    <name type="scientific">Acaulospora morrowiae</name>
    <dbReference type="NCBI Taxonomy" id="94023"/>
    <lineage>
        <taxon>Eukaryota</taxon>
        <taxon>Fungi</taxon>
        <taxon>Fungi incertae sedis</taxon>
        <taxon>Mucoromycota</taxon>
        <taxon>Glomeromycotina</taxon>
        <taxon>Glomeromycetes</taxon>
        <taxon>Diversisporales</taxon>
        <taxon>Acaulosporaceae</taxon>
        <taxon>Acaulospora</taxon>
    </lineage>
</organism>